<gene>
    <name evidence="3" type="ORF">IV203_012010</name>
</gene>
<evidence type="ECO:0000313" key="4">
    <source>
        <dbReference type="Proteomes" id="UP000693970"/>
    </source>
</evidence>
<dbReference type="EMBL" id="JAGRRH010000019">
    <property type="protein sequence ID" value="KAG7349413.1"/>
    <property type="molecule type" value="Genomic_DNA"/>
</dbReference>
<feature type="compositionally biased region" description="Acidic residues" evidence="1">
    <location>
        <begin position="577"/>
        <end position="597"/>
    </location>
</feature>
<feature type="region of interest" description="Disordered" evidence="1">
    <location>
        <begin position="570"/>
        <end position="597"/>
    </location>
</feature>
<organism evidence="3 4">
    <name type="scientific">Nitzschia inconspicua</name>
    <dbReference type="NCBI Taxonomy" id="303405"/>
    <lineage>
        <taxon>Eukaryota</taxon>
        <taxon>Sar</taxon>
        <taxon>Stramenopiles</taxon>
        <taxon>Ochrophyta</taxon>
        <taxon>Bacillariophyta</taxon>
        <taxon>Bacillariophyceae</taxon>
        <taxon>Bacillariophycidae</taxon>
        <taxon>Bacillariales</taxon>
        <taxon>Bacillariaceae</taxon>
        <taxon>Nitzschia</taxon>
    </lineage>
</organism>
<proteinExistence type="predicted"/>
<name>A0A9K3KUN9_9STRA</name>
<dbReference type="PROSITE" id="PS50035">
    <property type="entry name" value="PLD"/>
    <property type="match status" value="2"/>
</dbReference>
<protein>
    <submittedName>
        <fullName evidence="3">Phospholipase</fullName>
    </submittedName>
</protein>
<dbReference type="GO" id="GO:0003824">
    <property type="term" value="F:catalytic activity"/>
    <property type="evidence" value="ECO:0007669"/>
    <property type="project" value="InterPro"/>
</dbReference>
<evidence type="ECO:0000313" key="3">
    <source>
        <dbReference type="EMBL" id="KAG7349413.1"/>
    </source>
</evidence>
<keyword evidence="4" id="KW-1185">Reference proteome</keyword>
<reference evidence="3" key="1">
    <citation type="journal article" date="2021" name="Sci. Rep.">
        <title>Diploid genomic architecture of Nitzschia inconspicua, an elite biomass production diatom.</title>
        <authorList>
            <person name="Oliver A."/>
            <person name="Podell S."/>
            <person name="Pinowska A."/>
            <person name="Traller J.C."/>
            <person name="Smith S.R."/>
            <person name="McClure R."/>
            <person name="Beliaev A."/>
            <person name="Bohutskyi P."/>
            <person name="Hill E.A."/>
            <person name="Rabines A."/>
            <person name="Zheng H."/>
            <person name="Allen L.Z."/>
            <person name="Kuo A."/>
            <person name="Grigoriev I.V."/>
            <person name="Allen A.E."/>
            <person name="Hazlebeck D."/>
            <person name="Allen E.E."/>
        </authorList>
    </citation>
    <scope>NUCLEOTIDE SEQUENCE</scope>
    <source>
        <strain evidence="3">Hildebrandi</strain>
    </source>
</reference>
<dbReference type="InterPro" id="IPR001736">
    <property type="entry name" value="PLipase_D/transphosphatidylase"/>
</dbReference>
<dbReference type="PANTHER" id="PTHR21248">
    <property type="entry name" value="CARDIOLIPIN SYNTHASE"/>
    <property type="match status" value="1"/>
</dbReference>
<dbReference type="SMART" id="SM00155">
    <property type="entry name" value="PLDc"/>
    <property type="match status" value="2"/>
</dbReference>
<dbReference type="OrthoDB" id="36970at2759"/>
<dbReference type="PANTHER" id="PTHR21248:SF22">
    <property type="entry name" value="PHOSPHOLIPASE D"/>
    <property type="match status" value="1"/>
</dbReference>
<feature type="domain" description="PLD phosphodiesterase" evidence="2">
    <location>
        <begin position="181"/>
        <end position="208"/>
    </location>
</feature>
<dbReference type="AlphaFoldDB" id="A0A9K3KUN9"/>
<dbReference type="Proteomes" id="UP000693970">
    <property type="component" value="Unassembled WGS sequence"/>
</dbReference>
<feature type="domain" description="PLD phosphodiesterase" evidence="2">
    <location>
        <begin position="460"/>
        <end position="483"/>
    </location>
</feature>
<reference evidence="3" key="2">
    <citation type="submission" date="2021-04" db="EMBL/GenBank/DDBJ databases">
        <authorList>
            <person name="Podell S."/>
        </authorList>
    </citation>
    <scope>NUCLEOTIDE SEQUENCE</scope>
    <source>
        <strain evidence="3">Hildebrandi</strain>
    </source>
</reference>
<sequence length="597" mass="67534">MPLFGRFFGKRKDDDESSGDEVEDRSAGDLSYVGTAAYDVLRKHYNHYHHDLWNVTKGRVVGDLHITPKDAFTRADTTDPPEGHDDWMPEKIREIIARTEEWCDIMTLGPPDGLFMDAFKQALHDICCRELILGRITIRMMFGNIVGMPVNCNKLIEEFTKDLPPDAGEKIKLWVGSWRKGVSWNHAKIIAVDGKYLWTGGHNFWDYHYLRKNPVNDLSLEMEGGVAKDGHLYANAQWGYIVKKQSTAWGRFVDKNIPDALDVPRRARVTVSEFPASSTAEFPPFYIGKKKSERMLRGRYSFNNGKFVPVITMGRYGVILKKHRPSDAAIVALIESAQTIVRFALQDIGPVCVPGTKFSLPGCVWPEEYLNVMARVMWTRHVDIEIVLSNPGSIPGGLKATEANYGNGWSCVDVAAEIIKRIQKQFPDAPHAMLREVVQDNLRVCFLKSPRGGTSYKDGGTLGLHSKHFIIDDIACYIGSQNLYICDLAEWGVLIDDPATTESIKGQYWDPMWKVSYTRDDCDVDLVMDGLKIDRGAPNKYELTKLQYEKAKEKLYADYGAAKEKAFYAQKKRDDGYTSEDDKDDNSSAEDYSEAEC</sequence>
<accession>A0A9K3KUN9</accession>
<evidence type="ECO:0000259" key="2">
    <source>
        <dbReference type="PROSITE" id="PS50035"/>
    </source>
</evidence>
<evidence type="ECO:0000256" key="1">
    <source>
        <dbReference type="SAM" id="MobiDB-lite"/>
    </source>
</evidence>
<comment type="caution">
    <text evidence="3">The sequence shown here is derived from an EMBL/GenBank/DDBJ whole genome shotgun (WGS) entry which is preliminary data.</text>
</comment>